<organism evidence="5 6">
    <name type="scientific">Isoalcanivorax beigongshangi</name>
    <dbReference type="NCBI Taxonomy" id="3238810"/>
    <lineage>
        <taxon>Bacteria</taxon>
        <taxon>Pseudomonadati</taxon>
        <taxon>Pseudomonadota</taxon>
        <taxon>Gammaproteobacteria</taxon>
        <taxon>Oceanospirillales</taxon>
        <taxon>Alcanivoracaceae</taxon>
        <taxon>Isoalcanivorax</taxon>
    </lineage>
</organism>
<proteinExistence type="inferred from homology"/>
<dbReference type="EMBL" id="JBGCUO010000002">
    <property type="protein sequence ID" value="MEY1662894.1"/>
    <property type="molecule type" value="Genomic_DNA"/>
</dbReference>
<dbReference type="InterPro" id="IPR025723">
    <property type="entry name" value="ArsA/GET3_ATPase-like"/>
</dbReference>
<comment type="similarity">
    <text evidence="1">Belongs to the arsA ATPase family.</text>
</comment>
<keyword evidence="6" id="KW-1185">Reference proteome</keyword>
<evidence type="ECO:0000256" key="3">
    <source>
        <dbReference type="ARBA" id="ARBA00066752"/>
    </source>
</evidence>
<dbReference type="Gene3D" id="3.40.50.300">
    <property type="entry name" value="P-loop containing nucleotide triphosphate hydrolases"/>
    <property type="match status" value="1"/>
</dbReference>
<comment type="caution">
    <text evidence="5">The sequence shown here is derived from an EMBL/GenBank/DDBJ whole genome shotgun (WGS) entry which is preliminary data.</text>
</comment>
<sequence>MPTLDLPALLRERRLLLVGGKGGVGKTTVAASLALAAADQGRRTLVVSTDPAHSLSDAFGVAPSPALRPVTERLQLLEIDPDQAARDYLEDVLAHMARFARPQQLGELRRQLMLSADSPGAQEAALLERVAQLLDQEQQHDLLVLDTAPTGHTLRLLQLPEMMAAWTDGLLRHNQRAERLGAVLAHLSPGAELDRPLQQPAPDSDRDGALKARLAARQALLRRTRRRLSDAANTAFLLVLTAERLPLLETERAAQALQAAEVPLAGLVVNRLLPTGSDDPFLRGRRHSEARQLAELERRLGQLPRHRLPWAAEDIVGLPALRALATHF</sequence>
<comment type="catalytic activity">
    <reaction evidence="2">
        <text>arsenite(in) + ATP + H2O = arsenite(out) + ADP + phosphate + H(+)</text>
        <dbReference type="Rhea" id="RHEA:11348"/>
        <dbReference type="ChEBI" id="CHEBI:15377"/>
        <dbReference type="ChEBI" id="CHEBI:15378"/>
        <dbReference type="ChEBI" id="CHEBI:29242"/>
        <dbReference type="ChEBI" id="CHEBI:30616"/>
        <dbReference type="ChEBI" id="CHEBI:43474"/>
        <dbReference type="ChEBI" id="CHEBI:456216"/>
        <dbReference type="EC" id="7.3.2.7"/>
    </reaction>
</comment>
<name>A0ABV4AJ94_9GAMM</name>
<dbReference type="EC" id="7.3.2.7" evidence="3"/>
<dbReference type="InterPro" id="IPR016300">
    <property type="entry name" value="ATPase_ArsA/GET3"/>
</dbReference>
<protein>
    <recommendedName>
        <fullName evidence="3">arsenite-transporting ATPase</fullName>
        <ecNumber evidence="3">7.3.2.7</ecNumber>
    </recommendedName>
</protein>
<evidence type="ECO:0000313" key="5">
    <source>
        <dbReference type="EMBL" id="MEY1662894.1"/>
    </source>
</evidence>
<dbReference type="InterPro" id="IPR027417">
    <property type="entry name" value="P-loop_NTPase"/>
</dbReference>
<dbReference type="SUPFAM" id="SSF52540">
    <property type="entry name" value="P-loop containing nucleoside triphosphate hydrolases"/>
    <property type="match status" value="1"/>
</dbReference>
<evidence type="ECO:0000256" key="1">
    <source>
        <dbReference type="ARBA" id="ARBA00011040"/>
    </source>
</evidence>
<dbReference type="PANTHER" id="PTHR10803:SF3">
    <property type="entry name" value="ATPASE GET3"/>
    <property type="match status" value="1"/>
</dbReference>
<dbReference type="Pfam" id="PF02374">
    <property type="entry name" value="ArsA_ATPase"/>
    <property type="match status" value="1"/>
</dbReference>
<dbReference type="Proteomes" id="UP001562065">
    <property type="component" value="Unassembled WGS sequence"/>
</dbReference>
<feature type="domain" description="ArsA/GET3 Anion-transporting ATPase-like" evidence="4">
    <location>
        <begin position="14"/>
        <end position="326"/>
    </location>
</feature>
<evidence type="ECO:0000256" key="2">
    <source>
        <dbReference type="ARBA" id="ARBA00052296"/>
    </source>
</evidence>
<dbReference type="NCBIfam" id="TIGR00345">
    <property type="entry name" value="GET3_arsA_TRC40"/>
    <property type="match status" value="1"/>
</dbReference>
<gene>
    <name evidence="5" type="ORF">AB5I84_12100</name>
</gene>
<evidence type="ECO:0000313" key="6">
    <source>
        <dbReference type="Proteomes" id="UP001562065"/>
    </source>
</evidence>
<accession>A0ABV4AJ94</accession>
<dbReference type="RefSeq" id="WP_369456164.1">
    <property type="nucleotide sequence ID" value="NZ_JBGCUO010000002.1"/>
</dbReference>
<reference evidence="5 6" key="1">
    <citation type="submission" date="2024-07" db="EMBL/GenBank/DDBJ databases">
        <authorList>
            <person name="Ren Q."/>
        </authorList>
    </citation>
    <scope>NUCLEOTIDE SEQUENCE [LARGE SCALE GENOMIC DNA]</scope>
    <source>
        <strain evidence="5 6">REN37</strain>
    </source>
</reference>
<evidence type="ECO:0000259" key="4">
    <source>
        <dbReference type="Pfam" id="PF02374"/>
    </source>
</evidence>
<dbReference type="PANTHER" id="PTHR10803">
    <property type="entry name" value="ARSENICAL PUMP-DRIVING ATPASE ARSENITE-TRANSLOCATING ATPASE"/>
    <property type="match status" value="1"/>
</dbReference>
<dbReference type="CDD" id="cd02035">
    <property type="entry name" value="ArsA"/>
    <property type="match status" value="1"/>
</dbReference>